<organism evidence="1 2">
    <name type="scientific">Streptomyces sp. 900116325</name>
    <dbReference type="NCBI Taxonomy" id="3154295"/>
    <lineage>
        <taxon>Bacteria</taxon>
        <taxon>Bacillati</taxon>
        <taxon>Actinomycetota</taxon>
        <taxon>Actinomycetes</taxon>
        <taxon>Kitasatosporales</taxon>
        <taxon>Streptomycetaceae</taxon>
        <taxon>Streptomyces</taxon>
    </lineage>
</organism>
<evidence type="ECO:0000313" key="2">
    <source>
        <dbReference type="Proteomes" id="UP001550044"/>
    </source>
</evidence>
<protein>
    <submittedName>
        <fullName evidence="1">Uncharacterized protein</fullName>
    </submittedName>
</protein>
<gene>
    <name evidence="1" type="ORF">ABZV61_38650</name>
</gene>
<accession>A0ABV2UL11</accession>
<keyword evidence="2" id="KW-1185">Reference proteome</keyword>
<proteinExistence type="predicted"/>
<evidence type="ECO:0000313" key="1">
    <source>
        <dbReference type="EMBL" id="MET8438534.1"/>
    </source>
</evidence>
<dbReference type="Proteomes" id="UP001550044">
    <property type="component" value="Unassembled WGS sequence"/>
</dbReference>
<sequence>MLVSPFRPGLVRWHAAPPRGINKLVVNVQAARLDSTYLAQTAVFFKELPTEKADTLAIGLFGVYTAISA</sequence>
<dbReference type="RefSeq" id="WP_356505827.1">
    <property type="nucleotide sequence ID" value="NZ_JBEXEF010000204.1"/>
</dbReference>
<comment type="caution">
    <text evidence="1">The sequence shown here is derived from an EMBL/GenBank/DDBJ whole genome shotgun (WGS) entry which is preliminary data.</text>
</comment>
<name>A0ABV2UL11_9ACTN</name>
<reference evidence="1 2" key="1">
    <citation type="submission" date="2024-06" db="EMBL/GenBank/DDBJ databases">
        <title>The Natural Products Discovery Center: Release of the First 8490 Sequenced Strains for Exploring Actinobacteria Biosynthetic Diversity.</title>
        <authorList>
            <person name="Kalkreuter E."/>
            <person name="Kautsar S.A."/>
            <person name="Yang D."/>
            <person name="Bader C.D."/>
            <person name="Teijaro C.N."/>
            <person name="Fluegel L."/>
            <person name="Davis C.M."/>
            <person name="Simpson J.R."/>
            <person name="Lauterbach L."/>
            <person name="Steele A.D."/>
            <person name="Gui C."/>
            <person name="Meng S."/>
            <person name="Li G."/>
            <person name="Viehrig K."/>
            <person name="Ye F."/>
            <person name="Su P."/>
            <person name="Kiefer A.F."/>
            <person name="Nichols A."/>
            <person name="Cepeda A.J."/>
            <person name="Yan W."/>
            <person name="Fan B."/>
            <person name="Jiang Y."/>
            <person name="Adhikari A."/>
            <person name="Zheng C.-J."/>
            <person name="Schuster L."/>
            <person name="Cowan T.M."/>
            <person name="Smanski M.J."/>
            <person name="Chevrette M.G."/>
            <person name="De Carvalho L.P.S."/>
            <person name="Shen B."/>
        </authorList>
    </citation>
    <scope>NUCLEOTIDE SEQUENCE [LARGE SCALE GENOMIC DNA]</scope>
    <source>
        <strain evidence="1 2">NPDC005137</strain>
    </source>
</reference>
<dbReference type="EMBL" id="JBEXIP010000062">
    <property type="protein sequence ID" value="MET8438534.1"/>
    <property type="molecule type" value="Genomic_DNA"/>
</dbReference>